<protein>
    <submittedName>
        <fullName evidence="2">YbaB/EbfC family nucleoid-associated protein</fullName>
    </submittedName>
</protein>
<dbReference type="SUPFAM" id="SSF82607">
    <property type="entry name" value="YbaB-like"/>
    <property type="match status" value="1"/>
</dbReference>
<evidence type="ECO:0000313" key="2">
    <source>
        <dbReference type="EMBL" id="MBK1783277.1"/>
    </source>
</evidence>
<dbReference type="EMBL" id="JAENJH010000001">
    <property type="protein sequence ID" value="MBK1783277.1"/>
    <property type="molecule type" value="Genomic_DNA"/>
</dbReference>
<dbReference type="GO" id="GO:0003677">
    <property type="term" value="F:DNA binding"/>
    <property type="evidence" value="ECO:0007669"/>
    <property type="project" value="InterPro"/>
</dbReference>
<sequence>MSEHGEQLLRRIEAIDTAAAGTRRGAEAYRRMAEELAQVTGTASTPDGLVTVVAGADGSVGSVTFGAAARQATPEQLSAAVTHTIARARACAARAQADVVRRGLGDTELLDQVLDSDRRVFGDRPPVDPGPPPGSRPAGRHRARDEDDTADDSGGDFRVLRRRDG</sequence>
<evidence type="ECO:0000313" key="3">
    <source>
        <dbReference type="Proteomes" id="UP000635245"/>
    </source>
</evidence>
<dbReference type="InterPro" id="IPR036894">
    <property type="entry name" value="YbaB-like_sf"/>
</dbReference>
<proteinExistence type="predicted"/>
<comment type="caution">
    <text evidence="2">The sequence shown here is derived from an EMBL/GenBank/DDBJ whole genome shotgun (WGS) entry which is preliminary data.</text>
</comment>
<organism evidence="2 3">
    <name type="scientific">Prauserella cavernicola</name>
    <dbReference type="NCBI Taxonomy" id="2800127"/>
    <lineage>
        <taxon>Bacteria</taxon>
        <taxon>Bacillati</taxon>
        <taxon>Actinomycetota</taxon>
        <taxon>Actinomycetes</taxon>
        <taxon>Pseudonocardiales</taxon>
        <taxon>Pseudonocardiaceae</taxon>
        <taxon>Prauserella</taxon>
    </lineage>
</organism>
<accession>A0A934QLN9</accession>
<gene>
    <name evidence="2" type="ORF">JHE00_02990</name>
</gene>
<keyword evidence="3" id="KW-1185">Reference proteome</keyword>
<dbReference type="Pfam" id="PF02575">
    <property type="entry name" value="YbaB_DNA_bd"/>
    <property type="match status" value="1"/>
</dbReference>
<dbReference type="InterPro" id="IPR004401">
    <property type="entry name" value="YbaB/EbfC"/>
</dbReference>
<dbReference type="Gene3D" id="3.30.1310.10">
    <property type="entry name" value="Nucleoid-associated protein YbaB-like domain"/>
    <property type="match status" value="1"/>
</dbReference>
<dbReference type="RefSeq" id="WP_200314470.1">
    <property type="nucleotide sequence ID" value="NZ_JAENJH010000001.1"/>
</dbReference>
<feature type="compositionally biased region" description="Basic and acidic residues" evidence="1">
    <location>
        <begin position="116"/>
        <end position="126"/>
    </location>
</feature>
<feature type="region of interest" description="Disordered" evidence="1">
    <location>
        <begin position="116"/>
        <end position="165"/>
    </location>
</feature>
<reference evidence="2" key="1">
    <citation type="submission" date="2020-12" db="EMBL/GenBank/DDBJ databases">
        <title>Prauserella sp. ASG 168, a novel actinomycete isolated from cave rock.</title>
        <authorList>
            <person name="Suriyachadkun C."/>
        </authorList>
    </citation>
    <scope>NUCLEOTIDE SEQUENCE</scope>
    <source>
        <strain evidence="2">ASG 168</strain>
    </source>
</reference>
<name>A0A934QLN9_9PSEU</name>
<dbReference type="AlphaFoldDB" id="A0A934QLN9"/>
<evidence type="ECO:0000256" key="1">
    <source>
        <dbReference type="SAM" id="MobiDB-lite"/>
    </source>
</evidence>
<dbReference type="Proteomes" id="UP000635245">
    <property type="component" value="Unassembled WGS sequence"/>
</dbReference>